<dbReference type="PANTHER" id="PTHR34835">
    <property type="entry name" value="OS07G0283600 PROTEIN-RELATED"/>
    <property type="match status" value="1"/>
</dbReference>
<evidence type="ECO:0000313" key="1">
    <source>
        <dbReference type="EnsemblPlants" id="EMT02194"/>
    </source>
</evidence>
<organism evidence="1">
    <name type="scientific">Aegilops tauschii</name>
    <name type="common">Tausch's goatgrass</name>
    <name type="synonym">Aegilops squarrosa</name>
    <dbReference type="NCBI Taxonomy" id="37682"/>
    <lineage>
        <taxon>Eukaryota</taxon>
        <taxon>Viridiplantae</taxon>
        <taxon>Streptophyta</taxon>
        <taxon>Embryophyta</taxon>
        <taxon>Tracheophyta</taxon>
        <taxon>Spermatophyta</taxon>
        <taxon>Magnoliopsida</taxon>
        <taxon>Liliopsida</taxon>
        <taxon>Poales</taxon>
        <taxon>Poaceae</taxon>
        <taxon>BOP clade</taxon>
        <taxon>Pooideae</taxon>
        <taxon>Triticodae</taxon>
        <taxon>Triticeae</taxon>
        <taxon>Triticinae</taxon>
        <taxon>Aegilops</taxon>
    </lineage>
</organism>
<sequence length="543" mass="60906">MDMQLGAPCKPTMDMGATRKCKLMSFGHFMSYWPDGEPPTEVVASPISDRPEDSSRNTLADATLTSRLSVQKFRRVVSQFSNFKRGLMTETGFGGLMHLKITHKLNLKFSWSLMFRVDPDQYVLELDQSRKIIITDEDVNDVFGLPQGSRIIPPGHSDLSEVCLEFSRLASTISTKGVHSLKAAEFILSKQLDENSSKVGCECFKIAFVILSFGHVLNPCARHDYTSVDYWAALVVPSEINSYNWCRLVKDSLMKGVRKIKSDIANGNNTIHIVGCHLLLQVIALDKIEKSSRHIAQNILPCVKVFDHESVKKATDSITSHQGQEVIFAGSKVATLKVHHPNHITNKICDASSKRFPVRAASKIKPRRSSIGPVEFANIMRRKYPNMADGLIGTILKEHNTRLMPNMTEIRHTTQIGMLKFLDKLAGCLSSRCICCQLAGLTTCRLVENNTAAPLDMFIKLGNGYMYTAVIILWMTPTLRHYGIYSLFMARHYDGESLRIPTTKENICSFRRSIVQDVMKLEDNKSDVPYTAMQHIGSSINNL</sequence>
<protein>
    <recommendedName>
        <fullName evidence="2">Aminotransferase-like plant mobile domain-containing protein</fullName>
    </recommendedName>
</protein>
<accession>N1QR62</accession>
<dbReference type="AlphaFoldDB" id="N1QR62"/>
<name>N1QR62_AEGTA</name>
<evidence type="ECO:0008006" key="2">
    <source>
        <dbReference type="Google" id="ProtNLM"/>
    </source>
</evidence>
<dbReference type="EnsemblPlants" id="EMT02194">
    <property type="protein sequence ID" value="EMT02194"/>
    <property type="gene ID" value="F775_19492"/>
</dbReference>
<dbReference type="PANTHER" id="PTHR34835:SF63">
    <property type="entry name" value="AMINOTRANSFERASE-LIKE PLANT MOBILE DOMAIN-CONTAINING PROTEIN"/>
    <property type="match status" value="1"/>
</dbReference>
<proteinExistence type="predicted"/>
<reference evidence="1" key="1">
    <citation type="submission" date="2015-06" db="UniProtKB">
        <authorList>
            <consortium name="EnsemblPlants"/>
        </authorList>
    </citation>
    <scope>IDENTIFICATION</scope>
</reference>